<gene>
    <name evidence="1" type="ORF">JWG45_16455</name>
</gene>
<comment type="caution">
    <text evidence="1">The sequence shown here is derived from an EMBL/GenBank/DDBJ whole genome shotgun (WGS) entry which is preliminary data.</text>
</comment>
<dbReference type="Proteomes" id="UP000724686">
    <property type="component" value="Unassembled WGS sequence"/>
</dbReference>
<name>A0ABS2UGQ5_9LEPT</name>
<protein>
    <submittedName>
        <fullName evidence="1">Uncharacterized protein</fullName>
    </submittedName>
</protein>
<dbReference type="RefSeq" id="WP_205280714.1">
    <property type="nucleotide sequence ID" value="NZ_JAFFPU010000067.1"/>
</dbReference>
<reference evidence="1 2" key="1">
    <citation type="submission" date="2021-02" db="EMBL/GenBank/DDBJ databases">
        <title>Leptospira ainlahdjerensis sp. nov., Leptospira ainazelensis sp. nov., Leptospira abararensis sp. nov. and Leptospira chreensis sp. nov., four new species isolated from water sources in Algeria.</title>
        <authorList>
            <person name="Amara Korba A."/>
            <person name="Kainiu M."/>
            <person name="Vincent A.T."/>
            <person name="Mariet J.-F."/>
            <person name="Veyrier F.J."/>
            <person name="Goarant C."/>
            <person name="Picardeau M."/>
        </authorList>
    </citation>
    <scope>NUCLEOTIDE SEQUENCE [LARGE SCALE GENOMIC DNA]</scope>
    <source>
        <strain evidence="1 2">201903070</strain>
    </source>
</reference>
<dbReference type="EMBL" id="JAFFPU010000067">
    <property type="protein sequence ID" value="MBM9578738.1"/>
    <property type="molecule type" value="Genomic_DNA"/>
</dbReference>
<keyword evidence="2" id="KW-1185">Reference proteome</keyword>
<dbReference type="InterPro" id="IPR012349">
    <property type="entry name" value="Split_barrel_FMN-bd"/>
</dbReference>
<dbReference type="Gene3D" id="2.30.110.10">
    <property type="entry name" value="Electron Transport, Fmn-binding Protein, Chain A"/>
    <property type="match status" value="1"/>
</dbReference>
<proteinExistence type="predicted"/>
<evidence type="ECO:0000313" key="2">
    <source>
        <dbReference type="Proteomes" id="UP000724686"/>
    </source>
</evidence>
<evidence type="ECO:0000313" key="1">
    <source>
        <dbReference type="EMBL" id="MBM9578738.1"/>
    </source>
</evidence>
<accession>A0ABS2UGQ5</accession>
<organism evidence="1 2">
    <name type="scientific">Leptospira ainlahdjerensis</name>
    <dbReference type="NCBI Taxonomy" id="2810033"/>
    <lineage>
        <taxon>Bacteria</taxon>
        <taxon>Pseudomonadati</taxon>
        <taxon>Spirochaetota</taxon>
        <taxon>Spirochaetia</taxon>
        <taxon>Leptospirales</taxon>
        <taxon>Leptospiraceae</taxon>
        <taxon>Leptospira</taxon>
    </lineage>
</organism>
<sequence length="154" mass="17114">MLSQEDLGELSGPLSISVATRNADLKPHFARAFGVRLNEEQTRMTVLVPKVVVESCLNDIQDNGWIATTVAHMSSFKTRQFKGRVQQIDECSDEDYDLMQKIREAGSETSRMFFGPNAGEGWGKYILKPAVAITFELSELFEQSPGAKAGEKLK</sequence>